<dbReference type="AlphaFoldDB" id="A0A1X2HP87"/>
<evidence type="ECO:0000256" key="10">
    <source>
        <dbReference type="ARBA" id="ARBA00022723"/>
    </source>
</evidence>
<evidence type="ECO:0000256" key="16">
    <source>
        <dbReference type="ARBA" id="ARBA00023015"/>
    </source>
</evidence>
<feature type="domain" description="Endonuclease/exonuclease/phosphatase" evidence="24">
    <location>
        <begin position="241"/>
        <end position="547"/>
    </location>
</feature>
<evidence type="ECO:0000256" key="21">
    <source>
        <dbReference type="ARBA" id="ARBA00031469"/>
    </source>
</evidence>
<evidence type="ECO:0000256" key="6">
    <source>
        <dbReference type="ARBA" id="ARBA00012161"/>
    </source>
</evidence>
<evidence type="ECO:0000256" key="9">
    <source>
        <dbReference type="ARBA" id="ARBA00022722"/>
    </source>
</evidence>
<dbReference type="Pfam" id="PF03372">
    <property type="entry name" value="Exo_endo_phos"/>
    <property type="match status" value="1"/>
</dbReference>
<evidence type="ECO:0000256" key="4">
    <source>
        <dbReference type="ARBA" id="ARBA00004496"/>
    </source>
</evidence>
<evidence type="ECO:0000256" key="3">
    <source>
        <dbReference type="ARBA" id="ARBA00004123"/>
    </source>
</evidence>
<dbReference type="FunCoup" id="A0A1X2HP87">
    <property type="interactions" value="502"/>
</dbReference>
<dbReference type="InterPro" id="IPR003591">
    <property type="entry name" value="Leu-rich_rpt_typical-subtyp"/>
</dbReference>
<dbReference type="InterPro" id="IPR001611">
    <property type="entry name" value="Leu-rich_rpt"/>
</dbReference>
<dbReference type="STRING" id="13706.A0A1X2HP87"/>
<protein>
    <recommendedName>
        <fullName evidence="19">CCR4-Not complex 3'-5'-exoribonuclease subunit Ccr4</fullName>
        <ecNumber evidence="6">3.1.13.4</ecNumber>
    </recommendedName>
    <alternativeName>
        <fullName evidence="20">Carbon catabolite repressor protein 4</fullName>
    </alternativeName>
    <alternativeName>
        <fullName evidence="21">Cytoplasmic deadenylase</fullName>
    </alternativeName>
    <alternativeName>
        <fullName evidence="22">Glucose-repressible alcohol dehydrogenase transcriptional effector</fullName>
    </alternativeName>
</protein>
<feature type="region of interest" description="Disordered" evidence="23">
    <location>
        <begin position="1"/>
        <end position="21"/>
    </location>
</feature>
<feature type="region of interest" description="Disordered" evidence="23">
    <location>
        <begin position="34"/>
        <end position="57"/>
    </location>
</feature>
<dbReference type="InterPro" id="IPR005135">
    <property type="entry name" value="Endo/exonuclease/phosphatase"/>
</dbReference>
<name>A0A1X2HP87_SYNRA</name>
<feature type="compositionally biased region" description="Basic residues" evidence="23">
    <location>
        <begin position="41"/>
        <end position="52"/>
    </location>
</feature>
<dbReference type="GO" id="GO:0004535">
    <property type="term" value="F:poly(A)-specific ribonuclease activity"/>
    <property type="evidence" value="ECO:0007669"/>
    <property type="project" value="UniProtKB-EC"/>
</dbReference>
<dbReference type="GO" id="GO:0005737">
    <property type="term" value="C:cytoplasm"/>
    <property type="evidence" value="ECO:0007669"/>
    <property type="project" value="UniProtKB-SubCell"/>
</dbReference>
<dbReference type="GO" id="GO:0003723">
    <property type="term" value="F:RNA binding"/>
    <property type="evidence" value="ECO:0007669"/>
    <property type="project" value="UniProtKB-KW"/>
</dbReference>
<dbReference type="PANTHER" id="PTHR12121:SF100">
    <property type="entry name" value="POLY(A)-SPECIFIC RIBONUCLEASE"/>
    <property type="match status" value="1"/>
</dbReference>
<keyword evidence="7" id="KW-0963">Cytoplasm</keyword>
<evidence type="ECO:0000313" key="26">
    <source>
        <dbReference type="Proteomes" id="UP000242180"/>
    </source>
</evidence>
<keyword evidence="13 25" id="KW-0269">Exonuclease</keyword>
<evidence type="ECO:0000256" key="7">
    <source>
        <dbReference type="ARBA" id="ARBA00022490"/>
    </source>
</evidence>
<evidence type="ECO:0000256" key="20">
    <source>
        <dbReference type="ARBA" id="ARBA00030493"/>
    </source>
</evidence>
<keyword evidence="8" id="KW-0433">Leucine-rich repeat</keyword>
<reference evidence="25 26" key="1">
    <citation type="submission" date="2016-07" db="EMBL/GenBank/DDBJ databases">
        <title>Pervasive Adenine N6-methylation of Active Genes in Fungi.</title>
        <authorList>
            <consortium name="DOE Joint Genome Institute"/>
            <person name="Mondo S.J."/>
            <person name="Dannebaum R.O."/>
            <person name="Kuo R.C."/>
            <person name="Labutti K."/>
            <person name="Haridas S."/>
            <person name="Kuo A."/>
            <person name="Salamov A."/>
            <person name="Ahrendt S.R."/>
            <person name="Lipzen A."/>
            <person name="Sullivan W."/>
            <person name="Andreopoulos W.B."/>
            <person name="Clum A."/>
            <person name="Lindquist E."/>
            <person name="Daum C."/>
            <person name="Ramamoorthy G.K."/>
            <person name="Gryganskyi A."/>
            <person name="Culley D."/>
            <person name="Magnuson J.K."/>
            <person name="James T.Y."/>
            <person name="O'Malley M.A."/>
            <person name="Stajich J.E."/>
            <person name="Spatafora J.W."/>
            <person name="Visel A."/>
            <person name="Grigoriev I.V."/>
        </authorList>
    </citation>
    <scope>NUCLEOTIDE SEQUENCE [LARGE SCALE GENOMIC DNA]</scope>
    <source>
        <strain evidence="25 26">NRRL 2496</strain>
    </source>
</reference>
<keyword evidence="25" id="KW-0255">Endonuclease</keyword>
<keyword evidence="11" id="KW-0677">Repeat</keyword>
<dbReference type="InterPro" id="IPR036691">
    <property type="entry name" value="Endo/exonu/phosph_ase_sf"/>
</dbReference>
<dbReference type="OrthoDB" id="428734at2759"/>
<dbReference type="SUPFAM" id="SSF52058">
    <property type="entry name" value="L domain-like"/>
    <property type="match status" value="1"/>
</dbReference>
<evidence type="ECO:0000313" key="25">
    <source>
        <dbReference type="EMBL" id="ORZ01171.1"/>
    </source>
</evidence>
<dbReference type="CDD" id="cd09097">
    <property type="entry name" value="Deadenylase_CCR4"/>
    <property type="match status" value="1"/>
</dbReference>
<evidence type="ECO:0000256" key="15">
    <source>
        <dbReference type="ARBA" id="ARBA00022884"/>
    </source>
</evidence>
<dbReference type="PROSITE" id="PS51450">
    <property type="entry name" value="LRR"/>
    <property type="match status" value="1"/>
</dbReference>
<dbReference type="GO" id="GO:0005634">
    <property type="term" value="C:nucleus"/>
    <property type="evidence" value="ECO:0007669"/>
    <property type="project" value="UniProtKB-SubCell"/>
</dbReference>
<dbReference type="SMART" id="SM00369">
    <property type="entry name" value="LRR_TYP"/>
    <property type="match status" value="3"/>
</dbReference>
<evidence type="ECO:0000256" key="23">
    <source>
        <dbReference type="SAM" id="MobiDB-lite"/>
    </source>
</evidence>
<evidence type="ECO:0000256" key="12">
    <source>
        <dbReference type="ARBA" id="ARBA00022801"/>
    </source>
</evidence>
<evidence type="ECO:0000256" key="22">
    <source>
        <dbReference type="ARBA" id="ARBA00033317"/>
    </source>
</evidence>
<evidence type="ECO:0000256" key="14">
    <source>
        <dbReference type="ARBA" id="ARBA00022842"/>
    </source>
</evidence>
<keyword evidence="12" id="KW-0378">Hydrolase</keyword>
<dbReference type="SUPFAM" id="SSF56219">
    <property type="entry name" value="DNase I-like"/>
    <property type="match status" value="1"/>
</dbReference>
<keyword evidence="9" id="KW-0540">Nuclease</keyword>
<comment type="similarity">
    <text evidence="5">Belongs to the CCR4/nocturin family.</text>
</comment>
<evidence type="ECO:0000256" key="17">
    <source>
        <dbReference type="ARBA" id="ARBA00023163"/>
    </source>
</evidence>
<evidence type="ECO:0000256" key="5">
    <source>
        <dbReference type="ARBA" id="ARBA00010774"/>
    </source>
</evidence>
<comment type="catalytic activity">
    <reaction evidence="1">
        <text>Exonucleolytic cleavage of poly(A) to 5'-AMP.</text>
        <dbReference type="EC" id="3.1.13.4"/>
    </reaction>
</comment>
<evidence type="ECO:0000256" key="1">
    <source>
        <dbReference type="ARBA" id="ARBA00001663"/>
    </source>
</evidence>
<evidence type="ECO:0000256" key="8">
    <source>
        <dbReference type="ARBA" id="ARBA00022614"/>
    </source>
</evidence>
<evidence type="ECO:0000256" key="18">
    <source>
        <dbReference type="ARBA" id="ARBA00023242"/>
    </source>
</evidence>
<sequence>MYSNHISQQYPLVNGKHSPADIAHQQPSAHWLRQMTDAHQSRQRASPHHHARQAAALARTSTLSLLPANNLKERPNHSEKPQATWTELDMGGMGLQQLAQSLAHHYTFLTKLYVNHNNLTSLPRSLMNLQHLQVLDASSNQLATVPEELGLLVNLRELLLFDNCLVTLPTELGTLYQLETLGLEGNPIDPSLRQILADEGSAAVIMSLRENAEVGMPPPQREWVTVSPDEDDADEEKFTVLSYNVLCQKYATSQAYGYTPCWALAWDYRKELLMTEILNYNAEIICLQEIEMAQFEEFFRDRLEEAAGYQSLFFPKSRAKTMADNERRAVDGCAIFYKSDKFELISHHLLEYNQSALQRADLKASDDTYNRVMPKDNVAVIILLRNKANDTELLVANSHTHWDPQFADVKLVQVGMMMDELARIQKKHPQQQRKRAVIVCGDYNSEPDSSVYELLAQGTVKPDHVDFGGHQYGDYTRHGISHPFKLKSAYPSELLPFTNYTPGFKGVLDYIWYSTETLEVASLLGPIDRSYLSRVVGLPNPHFPSDHIPLMAELKFNKKAH</sequence>
<evidence type="ECO:0000256" key="2">
    <source>
        <dbReference type="ARBA" id="ARBA00001946"/>
    </source>
</evidence>
<evidence type="ECO:0000256" key="11">
    <source>
        <dbReference type="ARBA" id="ARBA00022737"/>
    </source>
</evidence>
<dbReference type="InterPro" id="IPR050410">
    <property type="entry name" value="CCR4/nocturin_mRNA_transcr"/>
</dbReference>
<dbReference type="SMART" id="SM00364">
    <property type="entry name" value="LRR_BAC"/>
    <property type="match status" value="2"/>
</dbReference>
<dbReference type="InterPro" id="IPR032675">
    <property type="entry name" value="LRR_dom_sf"/>
</dbReference>
<evidence type="ECO:0000256" key="19">
    <source>
        <dbReference type="ARBA" id="ARBA00023475"/>
    </source>
</evidence>
<comment type="subcellular location">
    <subcellularLocation>
        <location evidence="4">Cytoplasm</location>
    </subcellularLocation>
    <subcellularLocation>
        <location evidence="3">Nucleus</location>
    </subcellularLocation>
</comment>
<feature type="compositionally biased region" description="Polar residues" evidence="23">
    <location>
        <begin position="1"/>
        <end position="11"/>
    </location>
</feature>
<dbReference type="Gene3D" id="3.80.10.10">
    <property type="entry name" value="Ribonuclease Inhibitor"/>
    <property type="match status" value="1"/>
</dbReference>
<comment type="cofactor">
    <cofactor evidence="2">
        <name>Mg(2+)</name>
        <dbReference type="ChEBI" id="CHEBI:18420"/>
    </cofactor>
</comment>
<evidence type="ECO:0000259" key="24">
    <source>
        <dbReference type="Pfam" id="PF03372"/>
    </source>
</evidence>
<dbReference type="Pfam" id="PF13855">
    <property type="entry name" value="LRR_8"/>
    <property type="match status" value="1"/>
</dbReference>
<dbReference type="InParanoid" id="A0A1X2HP87"/>
<gene>
    <name evidence="25" type="ORF">BCR43DRAFT_486484</name>
</gene>
<comment type="caution">
    <text evidence="25">The sequence shown here is derived from an EMBL/GenBank/DDBJ whole genome shotgun (WGS) entry which is preliminary data.</text>
</comment>
<dbReference type="OMA" id="EHRMVAP"/>
<keyword evidence="15" id="KW-0694">RNA-binding</keyword>
<dbReference type="GO" id="GO:0046872">
    <property type="term" value="F:metal ion binding"/>
    <property type="evidence" value="ECO:0007669"/>
    <property type="project" value="UniProtKB-KW"/>
</dbReference>
<dbReference type="EMBL" id="MCGN01000002">
    <property type="protein sequence ID" value="ORZ01171.1"/>
    <property type="molecule type" value="Genomic_DNA"/>
</dbReference>
<dbReference type="Proteomes" id="UP000242180">
    <property type="component" value="Unassembled WGS sequence"/>
</dbReference>
<dbReference type="Gene3D" id="3.60.10.10">
    <property type="entry name" value="Endonuclease/exonuclease/phosphatase"/>
    <property type="match status" value="1"/>
</dbReference>
<dbReference type="FunFam" id="3.60.10.10:FF:000037">
    <property type="entry name" value="Glucose-repressible alcohol dehydrogenase transcriptional effector"/>
    <property type="match status" value="1"/>
</dbReference>
<dbReference type="EC" id="3.1.13.4" evidence="6"/>
<evidence type="ECO:0000256" key="13">
    <source>
        <dbReference type="ARBA" id="ARBA00022839"/>
    </source>
</evidence>
<keyword evidence="10" id="KW-0479">Metal-binding</keyword>
<keyword evidence="26" id="KW-1185">Reference proteome</keyword>
<keyword evidence="17" id="KW-0804">Transcription</keyword>
<accession>A0A1X2HP87</accession>
<dbReference type="GO" id="GO:0004519">
    <property type="term" value="F:endonuclease activity"/>
    <property type="evidence" value="ECO:0007669"/>
    <property type="project" value="UniProtKB-KW"/>
</dbReference>
<keyword evidence="16" id="KW-0805">Transcription regulation</keyword>
<organism evidence="25 26">
    <name type="scientific">Syncephalastrum racemosum</name>
    <name type="common">Filamentous fungus</name>
    <dbReference type="NCBI Taxonomy" id="13706"/>
    <lineage>
        <taxon>Eukaryota</taxon>
        <taxon>Fungi</taxon>
        <taxon>Fungi incertae sedis</taxon>
        <taxon>Mucoromycota</taxon>
        <taxon>Mucoromycotina</taxon>
        <taxon>Mucoromycetes</taxon>
        <taxon>Mucorales</taxon>
        <taxon>Syncephalastraceae</taxon>
        <taxon>Syncephalastrum</taxon>
    </lineage>
</organism>
<keyword evidence="18" id="KW-0539">Nucleus</keyword>
<keyword evidence="14" id="KW-0460">Magnesium</keyword>
<dbReference type="PANTHER" id="PTHR12121">
    <property type="entry name" value="CARBON CATABOLITE REPRESSOR PROTEIN 4"/>
    <property type="match status" value="1"/>
</dbReference>
<proteinExistence type="inferred from homology"/>